<protein>
    <submittedName>
        <fullName evidence="2">Uncharacterized protein</fullName>
    </submittedName>
</protein>
<organism evidence="2 3">
    <name type="scientific">Gimesia maris</name>
    <dbReference type="NCBI Taxonomy" id="122"/>
    <lineage>
        <taxon>Bacteria</taxon>
        <taxon>Pseudomonadati</taxon>
        <taxon>Planctomycetota</taxon>
        <taxon>Planctomycetia</taxon>
        <taxon>Planctomycetales</taxon>
        <taxon>Planctomycetaceae</taxon>
        <taxon>Gimesia</taxon>
    </lineage>
</organism>
<evidence type="ECO:0000313" key="2">
    <source>
        <dbReference type="EMBL" id="QEG17332.1"/>
    </source>
</evidence>
<name>A0ABX5YP50_9PLAN</name>
<dbReference type="Proteomes" id="UP000322887">
    <property type="component" value="Chromosome"/>
</dbReference>
<accession>A0ABX5YP50</accession>
<keyword evidence="3" id="KW-1185">Reference proteome</keyword>
<evidence type="ECO:0000313" key="3">
    <source>
        <dbReference type="Proteomes" id="UP000322887"/>
    </source>
</evidence>
<feature type="region of interest" description="Disordered" evidence="1">
    <location>
        <begin position="154"/>
        <end position="182"/>
    </location>
</feature>
<dbReference type="EMBL" id="CP042910">
    <property type="protein sequence ID" value="QEG17332.1"/>
    <property type="molecule type" value="Genomic_DNA"/>
</dbReference>
<sequence>MPYNPAQYTVDADALLEAIGNSPVFFGRDLSMLAPETTGKVASQHAPIPPKCENRGLNQAGKAAESGQKILCGSAYLVRQVLSAPVHKVDHSEYRRKEFRLKNGLQLAPHPAPCSVKIAFAGPIVQQPQAQNAMVPVVTAQRQMQQLMPAKTPVLGQGVRPTGLDGPNDTRATALPGTPETC</sequence>
<evidence type="ECO:0000256" key="1">
    <source>
        <dbReference type="SAM" id="MobiDB-lite"/>
    </source>
</evidence>
<proteinExistence type="predicted"/>
<reference evidence="2 3" key="1">
    <citation type="submission" date="2019-08" db="EMBL/GenBank/DDBJ databases">
        <title>Deep-cultivation of Planctomycetes and their phenomic and genomic characterization uncovers novel biology.</title>
        <authorList>
            <person name="Wiegand S."/>
            <person name="Jogler M."/>
            <person name="Boedeker C."/>
            <person name="Pinto D."/>
            <person name="Vollmers J."/>
            <person name="Rivas-Marin E."/>
            <person name="Kohn T."/>
            <person name="Peeters S.H."/>
            <person name="Heuer A."/>
            <person name="Rast P."/>
            <person name="Oberbeckmann S."/>
            <person name="Bunk B."/>
            <person name="Jeske O."/>
            <person name="Meyerdierks A."/>
            <person name="Storesund J.E."/>
            <person name="Kallscheuer N."/>
            <person name="Luecker S."/>
            <person name="Lage O.M."/>
            <person name="Pohl T."/>
            <person name="Merkel B.J."/>
            <person name="Hornburger P."/>
            <person name="Mueller R.-W."/>
            <person name="Bruemmer F."/>
            <person name="Labrenz M."/>
            <person name="Spormann A.M."/>
            <person name="Op den Camp H."/>
            <person name="Overmann J."/>
            <person name="Amann R."/>
            <person name="Jetten M.S.M."/>
            <person name="Mascher T."/>
            <person name="Medema M.H."/>
            <person name="Devos D.P."/>
            <person name="Kaster A.-K."/>
            <person name="Ovreas L."/>
            <person name="Rohde M."/>
            <person name="Galperin M.Y."/>
            <person name="Jogler C."/>
        </authorList>
    </citation>
    <scope>NUCLEOTIDE SEQUENCE [LARGE SCALE GENOMIC DNA]</scope>
    <source>
        <strain evidence="2 3">DSM 8797</strain>
    </source>
</reference>
<gene>
    <name evidence="2" type="ORF">GmarT_32120</name>
</gene>